<organism evidence="2 3">
    <name type="scientific">Marmota monax</name>
    <name type="common">Woodchuck</name>
    <dbReference type="NCBI Taxonomy" id="9995"/>
    <lineage>
        <taxon>Eukaryota</taxon>
        <taxon>Metazoa</taxon>
        <taxon>Chordata</taxon>
        <taxon>Craniata</taxon>
        <taxon>Vertebrata</taxon>
        <taxon>Euteleostomi</taxon>
        <taxon>Mammalia</taxon>
        <taxon>Eutheria</taxon>
        <taxon>Euarchontoglires</taxon>
        <taxon>Glires</taxon>
        <taxon>Rodentia</taxon>
        <taxon>Sciuromorpha</taxon>
        <taxon>Sciuridae</taxon>
        <taxon>Xerinae</taxon>
        <taxon>Marmotini</taxon>
        <taxon>Marmota</taxon>
    </lineage>
</organism>
<protein>
    <submittedName>
        <fullName evidence="2">Uncharacterized protein</fullName>
    </submittedName>
</protein>
<keyword evidence="3" id="KW-1185">Reference proteome</keyword>
<dbReference type="EMBL" id="WJEC01008556">
    <property type="protein sequence ID" value="KAF7461602.1"/>
    <property type="molecule type" value="Genomic_DNA"/>
</dbReference>
<evidence type="ECO:0000313" key="3">
    <source>
        <dbReference type="Proteomes" id="UP000335636"/>
    </source>
</evidence>
<accession>A0A5E4BKM8</accession>
<dbReference type="EMBL" id="CABDUW010000463">
    <property type="protein sequence ID" value="VTJ69489.1"/>
    <property type="molecule type" value="Genomic_DNA"/>
</dbReference>
<proteinExistence type="predicted"/>
<dbReference type="Proteomes" id="UP000662637">
    <property type="component" value="Unassembled WGS sequence"/>
</dbReference>
<evidence type="ECO:0000313" key="2">
    <source>
        <dbReference type="EMBL" id="VTJ69489.1"/>
    </source>
</evidence>
<gene>
    <name evidence="1" type="ORF">GHT09_014541</name>
    <name evidence="2" type="ORF">MONAX_5E002097</name>
</gene>
<evidence type="ECO:0000313" key="1">
    <source>
        <dbReference type="EMBL" id="KAF7461602.1"/>
    </source>
</evidence>
<dbReference type="Proteomes" id="UP000335636">
    <property type="component" value="Unassembled WGS sequence"/>
</dbReference>
<reference evidence="2 3" key="1">
    <citation type="submission" date="2019-04" db="EMBL/GenBank/DDBJ databases">
        <authorList>
            <person name="Alioto T."/>
            <person name="Alioto T."/>
        </authorList>
    </citation>
    <scope>NUCLEOTIDE SEQUENCE [LARGE SCALE GENOMIC DNA]</scope>
</reference>
<reference evidence="1" key="2">
    <citation type="submission" date="2020-08" db="EMBL/GenBank/DDBJ databases">
        <authorList>
            <person name="Shumante A."/>
            <person name="Zimin A.V."/>
            <person name="Puiu D."/>
            <person name="Salzberg S.L."/>
        </authorList>
    </citation>
    <scope>NUCLEOTIDE SEQUENCE</scope>
    <source>
        <strain evidence="1">WC2-LM</strain>
        <tissue evidence="1">Liver</tissue>
    </source>
</reference>
<dbReference type="AlphaFoldDB" id="A0A5E4BKM8"/>
<sequence>MAPVHPLHPLPAPNTSVWVMGTPRTHGWLPGKPANQPGANITTSLCSSQKLEQERENMEGDSEGSFLVPGPRRYVHVPILSMGWEACPDGSALRCPTGQTLIALIPDS</sequence>
<name>A0A5E4BKM8_MARMO</name>